<dbReference type="GO" id="GO:0005829">
    <property type="term" value="C:cytosol"/>
    <property type="evidence" value="ECO:0007669"/>
    <property type="project" value="TreeGrafter"/>
</dbReference>
<protein>
    <submittedName>
        <fullName evidence="3">Uncharacterized protein</fullName>
    </submittedName>
</protein>
<dbReference type="PANTHER" id="PTHR10972">
    <property type="entry name" value="OXYSTEROL-BINDING PROTEIN-RELATED"/>
    <property type="match status" value="1"/>
</dbReference>
<name>A0A914XI37_9BILA</name>
<dbReference type="InterPro" id="IPR037239">
    <property type="entry name" value="OSBP_sf"/>
</dbReference>
<reference evidence="3" key="1">
    <citation type="submission" date="2022-11" db="UniProtKB">
        <authorList>
            <consortium name="WormBaseParasite"/>
        </authorList>
    </citation>
    <scope>IDENTIFICATION</scope>
</reference>
<dbReference type="WBParaSite" id="PSAMB.scaffold878size39637.g9355.t1">
    <property type="protein sequence ID" value="PSAMB.scaffold878size39637.g9355.t1"/>
    <property type="gene ID" value="PSAMB.scaffold878size39637.g9355"/>
</dbReference>
<keyword evidence="2" id="KW-1185">Reference proteome</keyword>
<proteinExistence type="predicted"/>
<dbReference type="AlphaFoldDB" id="A0A914XI37"/>
<accession>A0A914XI37</accession>
<dbReference type="Pfam" id="PF01237">
    <property type="entry name" value="Oxysterol_BP"/>
    <property type="match status" value="1"/>
</dbReference>
<organism evidence="2 3">
    <name type="scientific">Plectus sambesii</name>
    <dbReference type="NCBI Taxonomy" id="2011161"/>
    <lineage>
        <taxon>Eukaryota</taxon>
        <taxon>Metazoa</taxon>
        <taxon>Ecdysozoa</taxon>
        <taxon>Nematoda</taxon>
        <taxon>Chromadorea</taxon>
        <taxon>Plectida</taxon>
        <taxon>Plectina</taxon>
        <taxon>Plectoidea</taxon>
        <taxon>Plectidae</taxon>
        <taxon>Plectus</taxon>
    </lineage>
</organism>
<dbReference type="Gene3D" id="6.10.140.1150">
    <property type="match status" value="1"/>
</dbReference>
<dbReference type="GO" id="GO:0015485">
    <property type="term" value="F:cholesterol binding"/>
    <property type="evidence" value="ECO:0007669"/>
    <property type="project" value="TreeGrafter"/>
</dbReference>
<feature type="region of interest" description="Disordered" evidence="1">
    <location>
        <begin position="120"/>
        <end position="140"/>
    </location>
</feature>
<dbReference type="SUPFAM" id="SSF144000">
    <property type="entry name" value="Oxysterol-binding protein-like"/>
    <property type="match status" value="1"/>
</dbReference>
<dbReference type="GO" id="GO:0016020">
    <property type="term" value="C:membrane"/>
    <property type="evidence" value="ECO:0007669"/>
    <property type="project" value="TreeGrafter"/>
</dbReference>
<evidence type="ECO:0000313" key="2">
    <source>
        <dbReference type="Proteomes" id="UP000887566"/>
    </source>
</evidence>
<sequence length="191" mass="21473">MTAPWFELGGKVSISCQQSNCSAGITFQTKPFYGGKLHRVTGEIKNPHGQTFCKVQGEWNRTLEFAHTDGSRSETLPVDDLIKRTRAQRLIRPVQQQHSRESRRVWRQVTTALRAGAFEEAEERKSELEGAQRLSPMRSPRIASGRLADANGEHDDHSINPSQPLPEYKSELFEMTESGWLPIGFPGVLDA</sequence>
<dbReference type="InterPro" id="IPR000648">
    <property type="entry name" value="Oxysterol-bd"/>
</dbReference>
<evidence type="ECO:0000313" key="3">
    <source>
        <dbReference type="WBParaSite" id="PSAMB.scaffold878size39637.g9355.t1"/>
    </source>
</evidence>
<dbReference type="PANTHER" id="PTHR10972:SF47">
    <property type="entry name" value="OXYSTEROL-BINDING PROTEIN-RELATED PROTEIN 10"/>
    <property type="match status" value="1"/>
</dbReference>
<dbReference type="Gene3D" id="2.40.160.120">
    <property type="match status" value="1"/>
</dbReference>
<evidence type="ECO:0000256" key="1">
    <source>
        <dbReference type="SAM" id="MobiDB-lite"/>
    </source>
</evidence>
<dbReference type="Proteomes" id="UP000887566">
    <property type="component" value="Unplaced"/>
</dbReference>